<feature type="domain" description="DUF3857" evidence="2">
    <location>
        <begin position="73"/>
        <end position="238"/>
    </location>
</feature>
<dbReference type="Gene3D" id="3.10.620.30">
    <property type="match status" value="1"/>
</dbReference>
<dbReference type="Gene3D" id="2.60.120.1130">
    <property type="match status" value="1"/>
</dbReference>
<dbReference type="Gene3D" id="2.60.40.3140">
    <property type="match status" value="1"/>
</dbReference>
<keyword evidence="1" id="KW-0732">Signal</keyword>
<evidence type="ECO:0000259" key="2">
    <source>
        <dbReference type="Pfam" id="PF12969"/>
    </source>
</evidence>
<dbReference type="OrthoDB" id="98874at2"/>
<gene>
    <name evidence="3" type="ORF">E2605_02275</name>
</gene>
<evidence type="ECO:0000313" key="4">
    <source>
        <dbReference type="Proteomes" id="UP000297861"/>
    </source>
</evidence>
<dbReference type="RefSeq" id="WP_134435354.1">
    <property type="nucleotide sequence ID" value="NZ_SOML01000001.1"/>
</dbReference>
<organism evidence="3 4">
    <name type="scientific">Dysgonomonas capnocytophagoides</name>
    <dbReference type="NCBI Taxonomy" id="45254"/>
    <lineage>
        <taxon>Bacteria</taxon>
        <taxon>Pseudomonadati</taxon>
        <taxon>Bacteroidota</taxon>
        <taxon>Bacteroidia</taxon>
        <taxon>Bacteroidales</taxon>
        <taxon>Dysgonomonadaceae</taxon>
        <taxon>Dysgonomonas</taxon>
    </lineage>
</organism>
<dbReference type="STRING" id="1121485.GCA_000426485_00131"/>
<dbReference type="InterPro" id="IPR024618">
    <property type="entry name" value="DUF3857"/>
</dbReference>
<evidence type="ECO:0000313" key="3">
    <source>
        <dbReference type="EMBL" id="TFD98933.1"/>
    </source>
</evidence>
<dbReference type="EMBL" id="SOML01000001">
    <property type="protein sequence ID" value="TFD98933.1"/>
    <property type="molecule type" value="Genomic_DNA"/>
</dbReference>
<proteinExistence type="predicted"/>
<feature type="signal peptide" evidence="1">
    <location>
        <begin position="1"/>
        <end position="19"/>
    </location>
</feature>
<protein>
    <submittedName>
        <fullName evidence="3">DUF3857 domain-containing protein</fullName>
    </submittedName>
</protein>
<keyword evidence="4" id="KW-1185">Reference proteome</keyword>
<sequence>MKLLFTLYLILGIASLCSAQENYSEQYGKITQYEMSMTEYENDPEAEALVIYSLGNNYFRGDDGVGFFLHMEVSKKIKIFKQAGVSYANIEIPYYTGDRGAEEIQDIEAIVYNMEGGKLVKSYLDKKKIFEEKVNSDYFLKKLALPDVREGSIIEYKYKIKTPYFFNMRRWYFQEKIPVIHSRLNYKAIPYYEYTYIVRGTTEFDEFETKTPNRDVSFAGLTYKEKEYTFGMKNLQAFRDEDFISSEKDYIISIIFQISRTYSFYNGAKRDYMSTWPDMCDEFLKFSNFGKYIKDSEKEAKKVLPALNLTGASTLEQAKLITQYVRNMYSWDGFNDKFSTNKLSDFLKLKKGNVADINLHLIGLLKAANISTNPVVLSTRANGAISKSHPFQQYLNYVIARVSIDGYTYFIDASEPLRYFDELPTRCINVEGLVVKPKSEEWTVTSQKEIASTCKKFKINIKPEKSLLDVDISYTLKGEDAYQYRDIYGGKDENLKEYFRKKNNILDIDSLNIQNYDKADQPFEFTFKTQTSFENVSGKLFIHPFCNLSVSKNIFKHEKRSLPVDLVYLQEEAFVSTITIPEGYKIEHLPDSVDHKGRIMSILYKTKVTDNTIHIEASYKFQANIYDAKDYIRLKSSFAVLTKHLSDMIVLSRKE</sequence>
<reference evidence="3 4" key="1">
    <citation type="submission" date="2019-03" db="EMBL/GenBank/DDBJ databases">
        <title>San Antonio Military Medical Center submission to MRSN (WRAIR), pending publication.</title>
        <authorList>
            <person name="Blyth D.M."/>
            <person name="Mccarthy S.L."/>
            <person name="Schall S.E."/>
            <person name="Stam J.A."/>
            <person name="Ong A.C."/>
            <person name="Mcgann P.T."/>
        </authorList>
    </citation>
    <scope>NUCLEOTIDE SEQUENCE [LARGE SCALE GENOMIC DNA]</scope>
    <source>
        <strain evidence="3 4">MRSN571793</strain>
    </source>
</reference>
<dbReference type="AlphaFoldDB" id="A0A4Y8L8M9"/>
<comment type="caution">
    <text evidence="3">The sequence shown here is derived from an EMBL/GenBank/DDBJ whole genome shotgun (WGS) entry which is preliminary data.</text>
</comment>
<dbReference type="Pfam" id="PF12969">
    <property type="entry name" value="DUF3857"/>
    <property type="match status" value="1"/>
</dbReference>
<name>A0A4Y8L8M9_9BACT</name>
<evidence type="ECO:0000256" key="1">
    <source>
        <dbReference type="SAM" id="SignalP"/>
    </source>
</evidence>
<dbReference type="Proteomes" id="UP000297861">
    <property type="component" value="Unassembled WGS sequence"/>
</dbReference>
<accession>A0A4Y8L8M9</accession>
<feature type="chain" id="PRO_5021400114" evidence="1">
    <location>
        <begin position="20"/>
        <end position="655"/>
    </location>
</feature>